<dbReference type="InterPro" id="IPR002052">
    <property type="entry name" value="DNA_methylase_N6_adenine_CS"/>
</dbReference>
<dbReference type="InterPro" id="IPR040758">
    <property type="entry name" value="PrmC_N"/>
</dbReference>
<evidence type="ECO:0000256" key="3">
    <source>
        <dbReference type="ARBA" id="ARBA00022691"/>
    </source>
</evidence>
<evidence type="ECO:0000256" key="2">
    <source>
        <dbReference type="ARBA" id="ARBA00022679"/>
    </source>
</evidence>
<dbReference type="Proteomes" id="UP000028582">
    <property type="component" value="Unassembled WGS sequence"/>
</dbReference>
<name>A0A080ZAD8_PHYNI</name>
<keyword evidence="3" id="KW-0949">S-adenosyl-L-methionine</keyword>
<dbReference type="NCBIfam" id="TIGR00536">
    <property type="entry name" value="hemK_fam"/>
    <property type="match status" value="1"/>
</dbReference>
<dbReference type="AlphaFoldDB" id="A0A080ZAD8"/>
<dbReference type="InterPro" id="IPR050320">
    <property type="entry name" value="N5-glutamine_MTase"/>
</dbReference>
<keyword evidence="2" id="KW-0808">Transferase</keyword>
<dbReference type="PANTHER" id="PTHR18895">
    <property type="entry name" value="HEMK METHYLTRANSFERASE"/>
    <property type="match status" value="1"/>
</dbReference>
<accession>A0A080ZAD8</accession>
<comment type="caution">
    <text evidence="6">The sequence shown here is derived from an EMBL/GenBank/DDBJ whole genome shotgun (WGS) entry which is preliminary data.</text>
</comment>
<dbReference type="InterPro" id="IPR025714">
    <property type="entry name" value="Methyltranfer_dom"/>
</dbReference>
<dbReference type="OrthoDB" id="269872at2759"/>
<dbReference type="Pfam" id="PF17827">
    <property type="entry name" value="PrmC_N"/>
    <property type="match status" value="1"/>
</dbReference>
<organism evidence="6 7">
    <name type="scientific">Phytophthora nicotianae P1976</name>
    <dbReference type="NCBI Taxonomy" id="1317066"/>
    <lineage>
        <taxon>Eukaryota</taxon>
        <taxon>Sar</taxon>
        <taxon>Stramenopiles</taxon>
        <taxon>Oomycota</taxon>
        <taxon>Peronosporomycetes</taxon>
        <taxon>Peronosporales</taxon>
        <taxon>Peronosporaceae</taxon>
        <taxon>Phytophthora</taxon>
    </lineage>
</organism>
<keyword evidence="1" id="KW-0489">Methyltransferase</keyword>
<dbReference type="InterPro" id="IPR029063">
    <property type="entry name" value="SAM-dependent_MTases_sf"/>
</dbReference>
<dbReference type="CDD" id="cd02440">
    <property type="entry name" value="AdoMet_MTases"/>
    <property type="match status" value="1"/>
</dbReference>
<evidence type="ECO:0000313" key="7">
    <source>
        <dbReference type="Proteomes" id="UP000028582"/>
    </source>
</evidence>
<dbReference type="EMBL" id="ANJA01003467">
    <property type="protein sequence ID" value="ETO63599.1"/>
    <property type="molecule type" value="Genomic_DNA"/>
</dbReference>
<reference evidence="6 7" key="1">
    <citation type="submission" date="2013-11" db="EMBL/GenBank/DDBJ databases">
        <title>The Genome Sequence of Phytophthora parasitica P1976.</title>
        <authorList>
            <consortium name="The Broad Institute Genomics Platform"/>
            <person name="Russ C."/>
            <person name="Tyler B."/>
            <person name="Panabieres F."/>
            <person name="Shan W."/>
            <person name="Tripathy S."/>
            <person name="Grunwald N."/>
            <person name="Machado M."/>
            <person name="Johnson C.S."/>
            <person name="Walker B."/>
            <person name="Young S."/>
            <person name="Zeng Q."/>
            <person name="Gargeya S."/>
            <person name="Fitzgerald M."/>
            <person name="Haas B."/>
            <person name="Abouelleil A."/>
            <person name="Allen A.W."/>
            <person name="Alvarado L."/>
            <person name="Arachchi H.M."/>
            <person name="Berlin A.M."/>
            <person name="Chapman S.B."/>
            <person name="Gainer-Dewar J."/>
            <person name="Goldberg J."/>
            <person name="Griggs A."/>
            <person name="Gujja S."/>
            <person name="Hansen M."/>
            <person name="Howarth C."/>
            <person name="Imamovic A."/>
            <person name="Ireland A."/>
            <person name="Larimer J."/>
            <person name="McCowan C."/>
            <person name="Murphy C."/>
            <person name="Pearson M."/>
            <person name="Poon T.W."/>
            <person name="Priest M."/>
            <person name="Roberts A."/>
            <person name="Saif S."/>
            <person name="Shea T."/>
            <person name="Sisk P."/>
            <person name="Sykes S."/>
            <person name="Wortman J."/>
            <person name="Nusbaum C."/>
            <person name="Birren B."/>
        </authorList>
    </citation>
    <scope>NUCLEOTIDE SEQUENCE [LARGE SCALE GENOMIC DNA]</scope>
    <source>
        <strain evidence="6 7">P1976</strain>
    </source>
</reference>
<evidence type="ECO:0000256" key="1">
    <source>
        <dbReference type="ARBA" id="ARBA00022603"/>
    </source>
</evidence>
<feature type="domain" description="Release factor glutamine methyltransferase N-terminal" evidence="5">
    <location>
        <begin position="28"/>
        <end position="99"/>
    </location>
</feature>
<protein>
    <recommendedName>
        <fullName evidence="8">Peptide chain release factor N(5)-glutamine methyltransferase</fullName>
    </recommendedName>
</protein>
<gene>
    <name evidence="6" type="ORF">F444_18743</name>
</gene>
<dbReference type="PANTHER" id="PTHR18895:SF74">
    <property type="entry name" value="MTRF1L RELEASE FACTOR GLUTAMINE METHYLTRANSFERASE"/>
    <property type="match status" value="1"/>
</dbReference>
<sequence length="353" mass="39392">MFRRHRSTVPVAYQRGIHHQQSVLNAVQEIRERLSYVSGLSASHNDAKALVANALQPPLLSSNNLFFHNERTLTVHEVALLSSSVERRSKGEPLAYVIGRKEFWSLEFKVTSDTLIPRSDSEVLIETLVDQFHSETPLRILDIGTGSGCLLLSALSEFPRATGVGIDISPGALTVAKQNAQSNDLDGRAKFLHRDLKTLPGLRSDAAGAETLYRRFDVILCNPPYIPSREVDLVGRDVLQYEPHRALFAGGSPTADDSEVDPEGLRMYRLLYESVDKLFRNGSWDAGNAGKLRKHCLLMEIGSEDQARAVQKLFTSRTKSRFPQIEGSKSSPLHFERFLFDASGKYRGLLFVK</sequence>
<evidence type="ECO:0000259" key="5">
    <source>
        <dbReference type="Pfam" id="PF17827"/>
    </source>
</evidence>
<dbReference type="Gene3D" id="1.10.8.10">
    <property type="entry name" value="DNA helicase RuvA subunit, C-terminal domain"/>
    <property type="match status" value="1"/>
</dbReference>
<evidence type="ECO:0008006" key="8">
    <source>
        <dbReference type="Google" id="ProtNLM"/>
    </source>
</evidence>
<feature type="domain" description="Methyltransferase" evidence="4">
    <location>
        <begin position="138"/>
        <end position="222"/>
    </location>
</feature>
<dbReference type="GO" id="GO:0008276">
    <property type="term" value="F:protein methyltransferase activity"/>
    <property type="evidence" value="ECO:0007669"/>
    <property type="project" value="InterPro"/>
</dbReference>
<dbReference type="SUPFAM" id="SSF53335">
    <property type="entry name" value="S-adenosyl-L-methionine-dependent methyltransferases"/>
    <property type="match status" value="1"/>
</dbReference>
<dbReference type="Pfam" id="PF13847">
    <property type="entry name" value="Methyltransf_31"/>
    <property type="match status" value="1"/>
</dbReference>
<proteinExistence type="predicted"/>
<dbReference type="PROSITE" id="PS00092">
    <property type="entry name" value="N6_MTASE"/>
    <property type="match status" value="1"/>
</dbReference>
<evidence type="ECO:0000313" key="6">
    <source>
        <dbReference type="EMBL" id="ETO63599.1"/>
    </source>
</evidence>
<dbReference type="GO" id="GO:0003676">
    <property type="term" value="F:nucleic acid binding"/>
    <property type="evidence" value="ECO:0007669"/>
    <property type="project" value="InterPro"/>
</dbReference>
<dbReference type="InterPro" id="IPR004556">
    <property type="entry name" value="HemK-like"/>
</dbReference>
<dbReference type="Gene3D" id="3.40.50.150">
    <property type="entry name" value="Vaccinia Virus protein VP39"/>
    <property type="match status" value="1"/>
</dbReference>
<dbReference type="GO" id="GO:0032259">
    <property type="term" value="P:methylation"/>
    <property type="evidence" value="ECO:0007669"/>
    <property type="project" value="UniProtKB-KW"/>
</dbReference>
<evidence type="ECO:0000259" key="4">
    <source>
        <dbReference type="Pfam" id="PF13847"/>
    </source>
</evidence>